<organism evidence="9 10">
    <name type="scientific">Parastrongyloides trichosuri</name>
    <name type="common">Possum-specific nematode worm</name>
    <dbReference type="NCBI Taxonomy" id="131310"/>
    <lineage>
        <taxon>Eukaryota</taxon>
        <taxon>Metazoa</taxon>
        <taxon>Ecdysozoa</taxon>
        <taxon>Nematoda</taxon>
        <taxon>Chromadorea</taxon>
        <taxon>Rhabditida</taxon>
        <taxon>Tylenchina</taxon>
        <taxon>Panagrolaimomorpha</taxon>
        <taxon>Strongyloidoidea</taxon>
        <taxon>Strongyloididae</taxon>
        <taxon>Parastrongyloides</taxon>
    </lineage>
</organism>
<dbReference type="WBParaSite" id="PTRK_0001103500.1">
    <property type="protein sequence ID" value="PTRK_0001103500.1"/>
    <property type="gene ID" value="PTRK_0001103500"/>
</dbReference>
<protein>
    <submittedName>
        <fullName evidence="10">Rab-GAP TBC domain-containing protein</fullName>
    </submittedName>
</protein>
<dbReference type="Proteomes" id="UP000038045">
    <property type="component" value="Unplaced"/>
</dbReference>
<keyword evidence="9" id="KW-1185">Reference proteome</keyword>
<evidence type="ECO:0000259" key="8">
    <source>
        <dbReference type="PROSITE" id="PS51886"/>
    </source>
</evidence>
<dbReference type="GO" id="GO:0012505">
    <property type="term" value="C:endomembrane system"/>
    <property type="evidence" value="ECO:0007669"/>
    <property type="project" value="UniProtKB-SubCell"/>
</dbReference>
<dbReference type="Gene3D" id="1.10.472.80">
    <property type="entry name" value="Ypt/Rab-GAP domain of gyp1p, domain 3"/>
    <property type="match status" value="1"/>
</dbReference>
<evidence type="ECO:0000256" key="5">
    <source>
        <dbReference type="ARBA" id="ARBA00023329"/>
    </source>
</evidence>
<name>A0A0N4ZRA0_PARTI</name>
<accession>A0A0N4ZRA0</accession>
<dbReference type="Pfam" id="PF07534">
    <property type="entry name" value="TLD"/>
    <property type="match status" value="1"/>
</dbReference>
<evidence type="ECO:0000256" key="6">
    <source>
        <dbReference type="ARBA" id="ARBA00034103"/>
    </source>
</evidence>
<evidence type="ECO:0000313" key="10">
    <source>
        <dbReference type="WBParaSite" id="PTRK_0001103500.1"/>
    </source>
</evidence>
<dbReference type="SUPFAM" id="SSF47923">
    <property type="entry name" value="Ypt/Rab-GAP domain of gyp1p"/>
    <property type="match status" value="1"/>
</dbReference>
<dbReference type="AlphaFoldDB" id="A0A0N4ZRA0"/>
<dbReference type="Pfam" id="PF00566">
    <property type="entry name" value="RabGAP-TBC"/>
    <property type="match status" value="1"/>
</dbReference>
<dbReference type="PANTHER" id="PTHR23354">
    <property type="entry name" value="NUCLEOLAR PROTEIN 7/ESTROGEN RECEPTOR COACTIVATOR-RELATED"/>
    <property type="match status" value="1"/>
</dbReference>
<feature type="domain" description="Rab-GAP TBC" evidence="7">
    <location>
        <begin position="55"/>
        <end position="244"/>
    </location>
</feature>
<reference evidence="10" key="1">
    <citation type="submission" date="2017-02" db="UniProtKB">
        <authorList>
            <consortium name="WormBaseParasite"/>
        </authorList>
    </citation>
    <scope>IDENTIFICATION</scope>
</reference>
<dbReference type="GO" id="GO:0045202">
    <property type="term" value="C:synapse"/>
    <property type="evidence" value="ECO:0007669"/>
    <property type="project" value="UniProtKB-SubCell"/>
</dbReference>
<keyword evidence="5" id="KW-0968">Cytoplasmic vesicle</keyword>
<evidence type="ECO:0000313" key="9">
    <source>
        <dbReference type="Proteomes" id="UP000038045"/>
    </source>
</evidence>
<dbReference type="InterPro" id="IPR006571">
    <property type="entry name" value="TLDc_dom"/>
</dbReference>
<dbReference type="SMART" id="SM00164">
    <property type="entry name" value="TBC"/>
    <property type="match status" value="1"/>
</dbReference>
<comment type="subcellular location">
    <subcellularLocation>
        <location evidence="1">Cytoplasmic vesicle membrane</location>
    </subcellularLocation>
    <subcellularLocation>
        <location evidence="2">Endomembrane system</location>
        <topology evidence="2">Peripheral membrane protein</topology>
    </subcellularLocation>
    <subcellularLocation>
        <location evidence="6">Synapse</location>
    </subcellularLocation>
</comment>
<keyword evidence="4" id="KW-0472">Membrane</keyword>
<evidence type="ECO:0000259" key="7">
    <source>
        <dbReference type="PROSITE" id="PS50086"/>
    </source>
</evidence>
<sequence>MSSFEKKILCDRESLDSGRDTLSCTSSILSKETLEDKDNVNYFTIKRFVRNNNWPSSHEIRCQLWATLSADRDFNLNKGVFKNKMEEFCKKNCQLIQPKFLSLDGVIINDHGLKECGAVALQRFLILVEEDRPDVTFVPALYSLSALLLHYLQPDEAFAVIYRMLSNERKFLIQSEIFYDGTPYVLLQLIKNHKKKVYNYLEKCCKSSDKEDLVKPLKKWYEWIFRYLPFDYLVRVVDCFIIEGHKFLLRIGVTIVYLWYKDKSNSIHLKNLPNKSKDECVEEVEHQLIEVSKSIPVSCQTFIDIATHIRNMRHSYINRIQKQYEDLIRKNVTQNKGVKSDYSIKHMHHLFSSVFKSKIVTPDCAECLMRAIPERFQLETPVLIFSLSEHGVSFVNLWSRIEEAEQTLIIIRTMNGDVLGGYASSSWNERRNLRDRQRSKFFGTGESFVFSVDNNTKLPTVYTWVGNNWDQSEDPPQMFMAAGEKYLILGSGTNTAIEIRDELSKGTSYDCSTFGNPPLIREKTFDIQDLEVFYVNSGQV</sequence>
<dbReference type="PROSITE" id="PS50086">
    <property type="entry name" value="TBC_RABGAP"/>
    <property type="match status" value="1"/>
</dbReference>
<evidence type="ECO:0000256" key="4">
    <source>
        <dbReference type="ARBA" id="ARBA00023136"/>
    </source>
</evidence>
<dbReference type="GO" id="GO:0030659">
    <property type="term" value="C:cytoplasmic vesicle membrane"/>
    <property type="evidence" value="ECO:0007669"/>
    <property type="project" value="UniProtKB-SubCell"/>
</dbReference>
<evidence type="ECO:0000256" key="1">
    <source>
        <dbReference type="ARBA" id="ARBA00004156"/>
    </source>
</evidence>
<dbReference type="PANTHER" id="PTHR23354:SF122">
    <property type="entry name" value="GTPASE-ACTIVATING PROTEIN SKYWALKER"/>
    <property type="match status" value="1"/>
</dbReference>
<proteinExistence type="predicted"/>
<dbReference type="SMART" id="SM00584">
    <property type="entry name" value="TLDc"/>
    <property type="match status" value="1"/>
</dbReference>
<dbReference type="PROSITE" id="PS51886">
    <property type="entry name" value="TLDC"/>
    <property type="match status" value="1"/>
</dbReference>
<dbReference type="InterPro" id="IPR035969">
    <property type="entry name" value="Rab-GAP_TBC_sf"/>
</dbReference>
<dbReference type="InterPro" id="IPR000195">
    <property type="entry name" value="Rab-GAP-TBC_dom"/>
</dbReference>
<dbReference type="STRING" id="131310.A0A0N4ZRA0"/>
<evidence type="ECO:0000256" key="3">
    <source>
        <dbReference type="ARBA" id="ARBA00023018"/>
    </source>
</evidence>
<keyword evidence="3" id="KW-0770">Synapse</keyword>
<evidence type="ECO:0000256" key="2">
    <source>
        <dbReference type="ARBA" id="ARBA00004184"/>
    </source>
</evidence>
<feature type="domain" description="TLDc" evidence="8">
    <location>
        <begin position="358"/>
        <end position="536"/>
    </location>
</feature>